<dbReference type="PANTHER" id="PTHR28154:SF1">
    <property type="entry name" value="CELL WALL SYNTHESIS PROTEIN KNH1-RELATED"/>
    <property type="match status" value="1"/>
</dbReference>
<evidence type="ECO:0000313" key="2">
    <source>
        <dbReference type="EMBL" id="OSX62171.1"/>
    </source>
</evidence>
<dbReference type="Proteomes" id="UP000194127">
    <property type="component" value="Unassembled WGS sequence"/>
</dbReference>
<accession>A0A1X6N0M4</accession>
<gene>
    <name evidence="2" type="ORF">POSPLADRAFT_1056759</name>
</gene>
<dbReference type="STRING" id="670580.A0A1X6N0M4"/>
<name>A0A1X6N0M4_9APHY</name>
<keyword evidence="1" id="KW-0732">Signal</keyword>
<dbReference type="GO" id="GO:0006078">
    <property type="term" value="P:(1-&gt;6)-beta-D-glucan biosynthetic process"/>
    <property type="evidence" value="ECO:0007669"/>
    <property type="project" value="InterPro"/>
</dbReference>
<dbReference type="AlphaFoldDB" id="A0A1X6N0M4"/>
<organism evidence="2 3">
    <name type="scientific">Postia placenta MAD-698-R-SB12</name>
    <dbReference type="NCBI Taxonomy" id="670580"/>
    <lineage>
        <taxon>Eukaryota</taxon>
        <taxon>Fungi</taxon>
        <taxon>Dikarya</taxon>
        <taxon>Basidiomycota</taxon>
        <taxon>Agaricomycotina</taxon>
        <taxon>Agaricomycetes</taxon>
        <taxon>Polyporales</taxon>
        <taxon>Adustoporiaceae</taxon>
        <taxon>Rhodonia</taxon>
    </lineage>
</organism>
<dbReference type="OrthoDB" id="3250770at2759"/>
<dbReference type="GeneID" id="36325780"/>
<keyword evidence="3" id="KW-1185">Reference proteome</keyword>
<feature type="chain" id="PRO_5012846670" evidence="1">
    <location>
        <begin position="20"/>
        <end position="242"/>
    </location>
</feature>
<evidence type="ECO:0000256" key="1">
    <source>
        <dbReference type="SAM" id="SignalP"/>
    </source>
</evidence>
<sequence length="242" mass="25965">MLGMSLLFSTLLFTTLARAGLYGTRPIANTVLSSGRLSSVNWINDNTAPSLKEMGPMRIDLYRSGDIFVATLADNVEPTSRSHKVWISPTWGPNGSDYHMRFTCEDPPLTIYTADFTVTAMDDTPRYQGSENAVADSEASIGTSYATPSATTATYSLPTMYSQLYTSSSSAVSSTPSMTRVSSTSVNTASAASTGTGNPYMNKAKTGAGGGSWMRTSVDLERVKFRLVFVLWPVLIGLTLAL</sequence>
<reference evidence="2 3" key="1">
    <citation type="submission" date="2017-04" db="EMBL/GenBank/DDBJ databases">
        <title>Genome Sequence of the Model Brown-Rot Fungus Postia placenta SB12.</title>
        <authorList>
            <consortium name="DOE Joint Genome Institute"/>
            <person name="Gaskell J."/>
            <person name="Kersten P."/>
            <person name="Larrondo L.F."/>
            <person name="Canessa P."/>
            <person name="Martinez D."/>
            <person name="Hibbett D."/>
            <person name="Schmoll M."/>
            <person name="Kubicek C.P."/>
            <person name="Martinez A.T."/>
            <person name="Yadav J."/>
            <person name="Master E."/>
            <person name="Magnuson J.K."/>
            <person name="James T."/>
            <person name="Yaver D."/>
            <person name="Berka R."/>
            <person name="Labutti K."/>
            <person name="Lipzen A."/>
            <person name="Aerts A."/>
            <person name="Barry K."/>
            <person name="Henrissat B."/>
            <person name="Blanchette R."/>
            <person name="Grigoriev I."/>
            <person name="Cullen D."/>
        </authorList>
    </citation>
    <scope>NUCLEOTIDE SEQUENCE [LARGE SCALE GENOMIC DNA]</scope>
    <source>
        <strain evidence="2 3">MAD-698-R-SB12</strain>
    </source>
</reference>
<proteinExistence type="predicted"/>
<feature type="signal peptide" evidence="1">
    <location>
        <begin position="1"/>
        <end position="19"/>
    </location>
</feature>
<dbReference type="RefSeq" id="XP_024338965.1">
    <property type="nucleotide sequence ID" value="XM_024480830.1"/>
</dbReference>
<dbReference type="PANTHER" id="PTHR28154">
    <property type="entry name" value="CELL WALL SYNTHESIS PROTEIN KNH1-RELATED"/>
    <property type="match status" value="1"/>
</dbReference>
<dbReference type="EMBL" id="KZ110597">
    <property type="protein sequence ID" value="OSX62171.1"/>
    <property type="molecule type" value="Genomic_DNA"/>
</dbReference>
<dbReference type="GO" id="GO:0042546">
    <property type="term" value="P:cell wall biogenesis"/>
    <property type="evidence" value="ECO:0007669"/>
    <property type="project" value="InterPro"/>
</dbReference>
<dbReference type="InterPro" id="IPR045328">
    <property type="entry name" value="Kre9/Knh1"/>
</dbReference>
<evidence type="ECO:0000313" key="3">
    <source>
        <dbReference type="Proteomes" id="UP000194127"/>
    </source>
</evidence>
<protein>
    <submittedName>
        <fullName evidence="2">Uncharacterized protein</fullName>
    </submittedName>
</protein>